<keyword evidence="3" id="KW-1185">Reference proteome</keyword>
<keyword evidence="1" id="KW-1133">Transmembrane helix</keyword>
<name>A0A6I2MAI9_9BACI</name>
<evidence type="ECO:0000313" key="2">
    <source>
        <dbReference type="EMBL" id="MRX54374.1"/>
    </source>
</evidence>
<evidence type="ECO:0000313" key="3">
    <source>
        <dbReference type="Proteomes" id="UP000441585"/>
    </source>
</evidence>
<dbReference type="RefSeq" id="WP_070876463.1">
    <property type="nucleotide sequence ID" value="NZ_CAJFZX010000010.1"/>
</dbReference>
<dbReference type="AlphaFoldDB" id="A0A6I2MAI9"/>
<evidence type="ECO:0000256" key="1">
    <source>
        <dbReference type="SAM" id="Phobius"/>
    </source>
</evidence>
<organism evidence="2 3">
    <name type="scientific">Metabacillus idriensis</name>
    <dbReference type="NCBI Taxonomy" id="324768"/>
    <lineage>
        <taxon>Bacteria</taxon>
        <taxon>Bacillati</taxon>
        <taxon>Bacillota</taxon>
        <taxon>Bacilli</taxon>
        <taxon>Bacillales</taxon>
        <taxon>Bacillaceae</taxon>
        <taxon>Metabacillus</taxon>
    </lineage>
</organism>
<keyword evidence="1" id="KW-0812">Transmembrane</keyword>
<protein>
    <submittedName>
        <fullName evidence="2">DUF2198 family protein</fullName>
    </submittedName>
</protein>
<dbReference type="EMBL" id="WKKF01000002">
    <property type="protein sequence ID" value="MRX54374.1"/>
    <property type="molecule type" value="Genomic_DNA"/>
</dbReference>
<dbReference type="InterPro" id="IPR019242">
    <property type="entry name" value="DUF2198"/>
</dbReference>
<sequence>MLLKAVLALTLPFIILTLFARVSYNHYVATVLTIALLAAAYTKGYMDSWIIIVLDVISVAAGFLYAAKMARRTRREKTN</sequence>
<comment type="caution">
    <text evidence="2">The sequence shown here is derived from an EMBL/GenBank/DDBJ whole genome shotgun (WGS) entry which is preliminary data.</text>
</comment>
<proteinExistence type="predicted"/>
<dbReference type="Pfam" id="PF09964">
    <property type="entry name" value="DUF2198"/>
    <property type="match status" value="1"/>
</dbReference>
<accession>A0A6I2MAI9</accession>
<reference evidence="2 3" key="1">
    <citation type="submission" date="2019-11" db="EMBL/GenBank/DDBJ databases">
        <title>Bacillus idriensis genome.</title>
        <authorList>
            <person name="Konopka E.N."/>
            <person name="Newman J.D."/>
        </authorList>
    </citation>
    <scope>NUCLEOTIDE SEQUENCE [LARGE SCALE GENOMIC DNA]</scope>
    <source>
        <strain evidence="2 3">DSM 19097</strain>
    </source>
</reference>
<gene>
    <name evidence="2" type="ORF">GJU41_10350</name>
</gene>
<keyword evidence="1" id="KW-0472">Membrane</keyword>
<feature type="transmembrane region" description="Helical" evidence="1">
    <location>
        <begin position="48"/>
        <end position="67"/>
    </location>
</feature>
<dbReference type="Proteomes" id="UP000441585">
    <property type="component" value="Unassembled WGS sequence"/>
</dbReference>